<dbReference type="InterPro" id="IPR046616">
    <property type="entry name" value="DUF6729"/>
</dbReference>
<accession>A0A0B7NRU2</accession>
<keyword evidence="4" id="KW-1185">Reference proteome</keyword>
<reference evidence="3 4" key="1">
    <citation type="submission" date="2014-09" db="EMBL/GenBank/DDBJ databases">
        <authorList>
            <person name="Ellenberger Sabrina"/>
        </authorList>
    </citation>
    <scope>NUCLEOTIDE SEQUENCE [LARGE SCALE GENOMIC DNA]</scope>
    <source>
        <strain evidence="3 4">CBS 412.66</strain>
    </source>
</reference>
<dbReference type="AlphaFoldDB" id="A0A0B7NRU2"/>
<name>A0A0B7NRU2_9FUNG</name>
<dbReference type="Pfam" id="PF20499">
    <property type="entry name" value="DUF6729"/>
    <property type="match status" value="1"/>
</dbReference>
<evidence type="ECO:0000259" key="2">
    <source>
        <dbReference type="Pfam" id="PF20499"/>
    </source>
</evidence>
<dbReference type="STRING" id="35722.A0A0B7NRU2"/>
<dbReference type="OrthoDB" id="2287572at2759"/>
<feature type="domain" description="DUF6729" evidence="2">
    <location>
        <begin position="145"/>
        <end position="303"/>
    </location>
</feature>
<protein>
    <recommendedName>
        <fullName evidence="2">DUF6729 domain-containing protein</fullName>
    </recommendedName>
</protein>
<evidence type="ECO:0000313" key="4">
    <source>
        <dbReference type="Proteomes" id="UP000054107"/>
    </source>
</evidence>
<feature type="region of interest" description="Disordered" evidence="1">
    <location>
        <begin position="1"/>
        <end position="78"/>
    </location>
</feature>
<feature type="compositionally biased region" description="Polar residues" evidence="1">
    <location>
        <begin position="16"/>
        <end position="44"/>
    </location>
</feature>
<gene>
    <name evidence="3" type="primary">PARPA_14503.1 scaffold 50861</name>
</gene>
<dbReference type="Proteomes" id="UP000054107">
    <property type="component" value="Unassembled WGS sequence"/>
</dbReference>
<proteinExistence type="predicted"/>
<sequence length="329" mass="37009">MTPSESATANHDADSCQINETNKNTEGSSLSDNQSIENPDASNSTDKDTAPENIQILNPDLPNSSNEENNNKPDMSGLENMIDVEEDNLENNDSADDAEGMEEQISPEAFNEEDESSGEISKIGFLDQYFKSIQNGIEPIKPHTNKATYWIQPPVPNVSSFSKAAKHPEWFYCPKVFLWMPHALMDPSSSEPNIKEKLKCPAEGCKSSLILKSFLEEPRARKIVDLHQNFYLMTYRYECSSHKHRSCNGSDPAIIKQLPLKYQLDFPAHLTARTDISKDLGKLLRSCVQNSLGPTRLSKMLRERAVIHPPNYGEKVDLRFASVIFRPSF</sequence>
<evidence type="ECO:0000313" key="3">
    <source>
        <dbReference type="EMBL" id="CEP20182.1"/>
    </source>
</evidence>
<organism evidence="3 4">
    <name type="scientific">Parasitella parasitica</name>
    <dbReference type="NCBI Taxonomy" id="35722"/>
    <lineage>
        <taxon>Eukaryota</taxon>
        <taxon>Fungi</taxon>
        <taxon>Fungi incertae sedis</taxon>
        <taxon>Mucoromycota</taxon>
        <taxon>Mucoromycotina</taxon>
        <taxon>Mucoromycetes</taxon>
        <taxon>Mucorales</taxon>
        <taxon>Mucorineae</taxon>
        <taxon>Mucoraceae</taxon>
        <taxon>Parasitella</taxon>
    </lineage>
</organism>
<evidence type="ECO:0000256" key="1">
    <source>
        <dbReference type="SAM" id="MobiDB-lite"/>
    </source>
</evidence>
<dbReference type="EMBL" id="LN734249">
    <property type="protein sequence ID" value="CEP20182.1"/>
    <property type="molecule type" value="Genomic_DNA"/>
</dbReference>